<evidence type="ECO:0000256" key="7">
    <source>
        <dbReference type="SAM" id="Phobius"/>
    </source>
</evidence>
<name>A0A6B8M9U6_9HYPH</name>
<keyword evidence="5 7" id="KW-0472">Membrane</keyword>
<feature type="transmembrane region" description="Helical" evidence="7">
    <location>
        <begin position="390"/>
        <end position="411"/>
    </location>
</feature>
<gene>
    <name evidence="10" type="ORF">F7D14_13370</name>
</gene>
<dbReference type="Pfam" id="PF13567">
    <property type="entry name" value="DUF4131"/>
    <property type="match status" value="1"/>
</dbReference>
<dbReference type="Pfam" id="PF03772">
    <property type="entry name" value="Competence"/>
    <property type="match status" value="1"/>
</dbReference>
<feature type="domain" description="DUF4131" evidence="9">
    <location>
        <begin position="70"/>
        <end position="207"/>
    </location>
</feature>
<dbReference type="PANTHER" id="PTHR30619">
    <property type="entry name" value="DNA INTERNALIZATION/COMPETENCE PROTEIN COMEC/REC2"/>
    <property type="match status" value="1"/>
</dbReference>
<sequence length="751" mass="79389">MSDATRAAEQDERGGAALALPLGPLSRKYAVALQAAYAQEVELGRPFLWRAVAAGAGVVLYFAAEREPSLILCFSALALAALLAFVTRRHARAHAVFLALAFTAAGFAAGAWRSARVAAPIATRIGVGELTGFVEEIDLRPAGARFIMRVASAEGLPDDITPARVRLTTRGEPAFAAGDFIGLKARIMPPARAALPGGYDFARDAFFARLGGVGNSLGRIEIMAPPDPASLALRFFAAIDRMRNALASRVYKTIGGDAGAIAAAMVTGKRDYLSEGAKDLIRRAGIFHIVTISGMQMTLVAGIFFVGLRRLLAMSQTLALNYPIKKWAAGLAMIGAVLYDVGTGSRVGTERALVMTLIMLAAVLFDRPSLSMRNLALAAFFVVVFEPEAILGASFQLSFAAVAALIAVYEWRGDYLARARAKPPIPGMRGRFSEWREALAERLLHGPGAALVATLCATAATASFMANDFHELSPYVLIGNPLTLAVIEFFAVPCALIGAALYPFGLDGFVWRYLEMGIHLVTWLAGLIASAPGASLNVPAFAPWAIVFLALAVLSVVLWRSWTLRATAIPFVLVGLAGATSGAGFDIAVPATGDAAALRQPSGELTLLGKKTSAFAAEQWLRADADSRDAADAKGGASCDDAGCIARAVDGRVVALVLEKNAFLEDCARAAIVVTPLRAPEGCAAPIVIDRGKLSETGAVSLRLLKEGVAWRTARGVEEDRPWSPRHAQNVKHASVEDEETEKAELAEPLE</sequence>
<proteinExistence type="predicted"/>
<feature type="transmembrane region" description="Helical" evidence="7">
    <location>
        <begin position="484"/>
        <end position="504"/>
    </location>
</feature>
<feature type="transmembrane region" description="Helical" evidence="7">
    <location>
        <begin position="93"/>
        <end position="112"/>
    </location>
</feature>
<evidence type="ECO:0000313" key="11">
    <source>
        <dbReference type="Proteomes" id="UP000422569"/>
    </source>
</evidence>
<evidence type="ECO:0000256" key="1">
    <source>
        <dbReference type="ARBA" id="ARBA00004651"/>
    </source>
</evidence>
<dbReference type="EMBL" id="CP044331">
    <property type="protein sequence ID" value="QGM98369.1"/>
    <property type="molecule type" value="Genomic_DNA"/>
</dbReference>
<evidence type="ECO:0000259" key="9">
    <source>
        <dbReference type="Pfam" id="PF13567"/>
    </source>
</evidence>
<feature type="transmembrane region" description="Helical" evidence="7">
    <location>
        <begin position="516"/>
        <end position="535"/>
    </location>
</feature>
<evidence type="ECO:0000256" key="3">
    <source>
        <dbReference type="ARBA" id="ARBA00022692"/>
    </source>
</evidence>
<dbReference type="KEGG" id="mpar:F7D14_13370"/>
<feature type="compositionally biased region" description="Acidic residues" evidence="6">
    <location>
        <begin position="737"/>
        <end position="751"/>
    </location>
</feature>
<accession>A0A6B8M9U6</accession>
<feature type="region of interest" description="Disordered" evidence="6">
    <location>
        <begin position="716"/>
        <end position="751"/>
    </location>
</feature>
<dbReference type="RefSeq" id="WP_016917864.1">
    <property type="nucleotide sequence ID" value="NZ_CP044331.1"/>
</dbReference>
<feature type="transmembrane region" description="Helical" evidence="7">
    <location>
        <begin position="541"/>
        <end position="559"/>
    </location>
</feature>
<reference evidence="10 11" key="1">
    <citation type="submission" date="2019-09" db="EMBL/GenBank/DDBJ databases">
        <title>Isolation and complete genome sequencing of Methylocystis species.</title>
        <authorList>
            <person name="Rumah B.L."/>
            <person name="Stead C.E."/>
            <person name="Stevens B.C."/>
            <person name="Minton N.P."/>
            <person name="Grosse-Honebrink A."/>
            <person name="Zhang Y."/>
        </authorList>
    </citation>
    <scope>NUCLEOTIDE SEQUENCE [LARGE SCALE GENOMIC DNA]</scope>
    <source>
        <strain evidence="10 11">BRCS2</strain>
    </source>
</reference>
<evidence type="ECO:0000256" key="6">
    <source>
        <dbReference type="SAM" id="MobiDB-lite"/>
    </source>
</evidence>
<feature type="transmembrane region" description="Helical" evidence="7">
    <location>
        <begin position="70"/>
        <end position="87"/>
    </location>
</feature>
<dbReference type="InterPro" id="IPR004477">
    <property type="entry name" value="ComEC_N"/>
</dbReference>
<protein>
    <submittedName>
        <fullName evidence="10">ComEC family competence protein</fullName>
    </submittedName>
</protein>
<feature type="transmembrane region" description="Helical" evidence="7">
    <location>
        <begin position="443"/>
        <end position="464"/>
    </location>
</feature>
<dbReference type="InterPro" id="IPR025405">
    <property type="entry name" value="DUF4131"/>
</dbReference>
<evidence type="ECO:0000256" key="4">
    <source>
        <dbReference type="ARBA" id="ARBA00022989"/>
    </source>
</evidence>
<evidence type="ECO:0000256" key="5">
    <source>
        <dbReference type="ARBA" id="ARBA00023136"/>
    </source>
</evidence>
<comment type="subcellular location">
    <subcellularLocation>
        <location evidence="1">Cell membrane</location>
        <topology evidence="1">Multi-pass membrane protein</topology>
    </subcellularLocation>
</comment>
<keyword evidence="4 7" id="KW-1133">Transmembrane helix</keyword>
<dbReference type="AlphaFoldDB" id="A0A6B8M9U6"/>
<keyword evidence="3 7" id="KW-0812">Transmembrane</keyword>
<feature type="transmembrane region" description="Helical" evidence="7">
    <location>
        <begin position="286"/>
        <end position="307"/>
    </location>
</feature>
<dbReference type="Proteomes" id="UP000422569">
    <property type="component" value="Chromosome"/>
</dbReference>
<dbReference type="NCBIfam" id="TIGR00360">
    <property type="entry name" value="ComEC_N-term"/>
    <property type="match status" value="1"/>
</dbReference>
<evidence type="ECO:0000313" key="10">
    <source>
        <dbReference type="EMBL" id="QGM98369.1"/>
    </source>
</evidence>
<keyword evidence="2" id="KW-1003">Cell membrane</keyword>
<evidence type="ECO:0000259" key="8">
    <source>
        <dbReference type="Pfam" id="PF03772"/>
    </source>
</evidence>
<dbReference type="PANTHER" id="PTHR30619:SF1">
    <property type="entry name" value="RECOMBINATION PROTEIN 2"/>
    <property type="match status" value="1"/>
</dbReference>
<organism evidence="10 11">
    <name type="scientific">Methylocystis parvus</name>
    <dbReference type="NCBI Taxonomy" id="134"/>
    <lineage>
        <taxon>Bacteria</taxon>
        <taxon>Pseudomonadati</taxon>
        <taxon>Pseudomonadota</taxon>
        <taxon>Alphaproteobacteria</taxon>
        <taxon>Hyphomicrobiales</taxon>
        <taxon>Methylocystaceae</taxon>
        <taxon>Methylocystis</taxon>
    </lineage>
</organism>
<feature type="domain" description="ComEC/Rec2-related protein" evidence="8">
    <location>
        <begin position="265"/>
        <end position="562"/>
    </location>
</feature>
<feature type="transmembrane region" description="Helical" evidence="7">
    <location>
        <begin position="327"/>
        <end position="345"/>
    </location>
</feature>
<evidence type="ECO:0000256" key="2">
    <source>
        <dbReference type="ARBA" id="ARBA00022475"/>
    </source>
</evidence>
<feature type="transmembrane region" description="Helical" evidence="7">
    <location>
        <begin position="47"/>
        <end position="63"/>
    </location>
</feature>
<dbReference type="InterPro" id="IPR052159">
    <property type="entry name" value="Competence_DNA_uptake"/>
</dbReference>
<dbReference type="GO" id="GO:0005886">
    <property type="term" value="C:plasma membrane"/>
    <property type="evidence" value="ECO:0007669"/>
    <property type="project" value="UniProtKB-SubCell"/>
</dbReference>
<keyword evidence="11" id="KW-1185">Reference proteome</keyword>